<proteinExistence type="predicted"/>
<sequence length="77" mass="8644">MQLPNAQNADVSDRKLTSFLVDHVHPQNQGKAAFYEIAGFTLASGKTIAVETLWQNQIKKIDQQRAILHVPEMELQA</sequence>
<dbReference type="Pfam" id="PF21814">
    <property type="entry name" value="DUF6883"/>
    <property type="match status" value="1"/>
</dbReference>
<dbReference type="RefSeq" id="WP_186737901.1">
    <property type="nucleotide sequence ID" value="NZ_VFIA01000013.1"/>
</dbReference>
<comment type="caution">
    <text evidence="2">The sequence shown here is derived from an EMBL/GenBank/DDBJ whole genome shotgun (WGS) entry which is preliminary data.</text>
</comment>
<evidence type="ECO:0000313" key="3">
    <source>
        <dbReference type="Proteomes" id="UP000700732"/>
    </source>
</evidence>
<dbReference type="InterPro" id="IPR049250">
    <property type="entry name" value="DUF6883"/>
</dbReference>
<dbReference type="EMBL" id="VFIA01000013">
    <property type="protein sequence ID" value="MBC3792109.1"/>
    <property type="molecule type" value="Genomic_DNA"/>
</dbReference>
<name>A0ABR6W7B5_9BACT</name>
<organism evidence="2 3">
    <name type="scientific">Spirosoma utsteinense</name>
    <dbReference type="NCBI Taxonomy" id="2585773"/>
    <lineage>
        <taxon>Bacteria</taxon>
        <taxon>Pseudomonadati</taxon>
        <taxon>Bacteroidota</taxon>
        <taxon>Cytophagia</taxon>
        <taxon>Cytophagales</taxon>
        <taxon>Cytophagaceae</taxon>
        <taxon>Spirosoma</taxon>
    </lineage>
</organism>
<feature type="domain" description="DUF6883" evidence="1">
    <location>
        <begin position="2"/>
        <end position="55"/>
    </location>
</feature>
<evidence type="ECO:0000259" key="1">
    <source>
        <dbReference type="Pfam" id="PF21814"/>
    </source>
</evidence>
<protein>
    <recommendedName>
        <fullName evidence="1">DUF6883 domain-containing protein</fullName>
    </recommendedName>
</protein>
<gene>
    <name evidence="2" type="ORF">FH603_2619</name>
</gene>
<reference evidence="2 3" key="1">
    <citation type="submission" date="2019-06" db="EMBL/GenBank/DDBJ databases">
        <title>Spirosoma utsteinense sp. nov. isolated from Antarctic ice-free soils.</title>
        <authorList>
            <person name="Tahon G."/>
        </authorList>
    </citation>
    <scope>NUCLEOTIDE SEQUENCE [LARGE SCALE GENOMIC DNA]</scope>
    <source>
        <strain evidence="2 3">LMG 31447</strain>
    </source>
</reference>
<evidence type="ECO:0000313" key="2">
    <source>
        <dbReference type="EMBL" id="MBC3792109.1"/>
    </source>
</evidence>
<dbReference type="Proteomes" id="UP000700732">
    <property type="component" value="Unassembled WGS sequence"/>
</dbReference>
<keyword evidence="3" id="KW-1185">Reference proteome</keyword>
<accession>A0ABR6W7B5</accession>